<dbReference type="GO" id="GO:0005654">
    <property type="term" value="C:nucleoplasm"/>
    <property type="evidence" value="ECO:0007669"/>
    <property type="project" value="TreeGrafter"/>
</dbReference>
<dbReference type="SUPFAM" id="SSF52151">
    <property type="entry name" value="FabD/lysophospholipase-like"/>
    <property type="match status" value="1"/>
</dbReference>
<evidence type="ECO:0000256" key="5">
    <source>
        <dbReference type="SAM" id="SignalP"/>
    </source>
</evidence>
<keyword evidence="8" id="KW-1185">Reference proteome</keyword>
<feature type="compositionally biased region" description="Polar residues" evidence="4">
    <location>
        <begin position="53"/>
        <end position="65"/>
    </location>
</feature>
<proteinExistence type="predicted"/>
<feature type="domain" description="PLA2c" evidence="6">
    <location>
        <begin position="54"/>
        <end position="635"/>
    </location>
</feature>
<protein>
    <submittedName>
        <fullName evidence="7">Cytosolic phospholipase A2 gamma-like isoform X2</fullName>
    </submittedName>
</protein>
<evidence type="ECO:0000313" key="7">
    <source>
        <dbReference type="EMBL" id="CAJ1076668.1"/>
    </source>
</evidence>
<feature type="signal peptide" evidence="5">
    <location>
        <begin position="1"/>
        <end position="24"/>
    </location>
</feature>
<dbReference type="Pfam" id="PF01735">
    <property type="entry name" value="PLA2_B"/>
    <property type="match status" value="1"/>
</dbReference>
<name>A0AAV1GSY8_XYRNO</name>
<keyword evidence="3" id="KW-0442">Lipid degradation</keyword>
<feature type="chain" id="PRO_5043516541" evidence="5">
    <location>
        <begin position="25"/>
        <end position="635"/>
    </location>
</feature>
<dbReference type="PROSITE" id="PS51210">
    <property type="entry name" value="PLA2C"/>
    <property type="match status" value="1"/>
</dbReference>
<dbReference type="Proteomes" id="UP001178508">
    <property type="component" value="Chromosome 16"/>
</dbReference>
<dbReference type="SMART" id="SM00022">
    <property type="entry name" value="PLAc"/>
    <property type="match status" value="1"/>
</dbReference>
<evidence type="ECO:0000256" key="1">
    <source>
        <dbReference type="ARBA" id="ARBA00022801"/>
    </source>
</evidence>
<evidence type="ECO:0000256" key="3">
    <source>
        <dbReference type="PROSITE-ProRule" id="PRU00555"/>
    </source>
</evidence>
<dbReference type="AlphaFoldDB" id="A0AAV1GSY8"/>
<dbReference type="GO" id="GO:0005635">
    <property type="term" value="C:nuclear envelope"/>
    <property type="evidence" value="ECO:0007669"/>
    <property type="project" value="TreeGrafter"/>
</dbReference>
<gene>
    <name evidence="7" type="ORF">XNOV1_A036312</name>
</gene>
<dbReference type="GO" id="GO:0047498">
    <property type="term" value="F:calcium-dependent phospholipase A2 activity"/>
    <property type="evidence" value="ECO:0007669"/>
    <property type="project" value="TreeGrafter"/>
</dbReference>
<keyword evidence="5" id="KW-0732">Signal</keyword>
<evidence type="ECO:0000256" key="2">
    <source>
        <dbReference type="ARBA" id="ARBA00023098"/>
    </source>
</evidence>
<keyword evidence="1 3" id="KW-0378">Hydrolase</keyword>
<feature type="compositionally biased region" description="Polar residues" evidence="4">
    <location>
        <begin position="622"/>
        <end position="635"/>
    </location>
</feature>
<evidence type="ECO:0000256" key="4">
    <source>
        <dbReference type="SAM" id="MobiDB-lite"/>
    </source>
</evidence>
<accession>A0AAV1GSY8</accession>
<dbReference type="PANTHER" id="PTHR10728">
    <property type="entry name" value="CYTOSOLIC PHOSPHOLIPASE A2"/>
    <property type="match status" value="1"/>
</dbReference>
<feature type="region of interest" description="Disordered" evidence="4">
    <location>
        <begin position="28"/>
        <end position="65"/>
    </location>
</feature>
<feature type="region of interest" description="Disordered" evidence="4">
    <location>
        <begin position="612"/>
        <end position="635"/>
    </location>
</feature>
<dbReference type="Gene3D" id="3.40.1090.10">
    <property type="entry name" value="Cytosolic phospholipase A2 catalytic domain"/>
    <property type="match status" value="1"/>
</dbReference>
<dbReference type="GO" id="GO:0005509">
    <property type="term" value="F:calcium ion binding"/>
    <property type="evidence" value="ECO:0007669"/>
    <property type="project" value="TreeGrafter"/>
</dbReference>
<organism evidence="7 8">
    <name type="scientific">Xyrichtys novacula</name>
    <name type="common">Pearly razorfish</name>
    <name type="synonym">Hemipteronotus novacula</name>
    <dbReference type="NCBI Taxonomy" id="13765"/>
    <lineage>
        <taxon>Eukaryota</taxon>
        <taxon>Metazoa</taxon>
        <taxon>Chordata</taxon>
        <taxon>Craniata</taxon>
        <taxon>Vertebrata</taxon>
        <taxon>Euteleostomi</taxon>
        <taxon>Actinopterygii</taxon>
        <taxon>Neopterygii</taxon>
        <taxon>Teleostei</taxon>
        <taxon>Neoteleostei</taxon>
        <taxon>Acanthomorphata</taxon>
        <taxon>Eupercaria</taxon>
        <taxon>Labriformes</taxon>
        <taxon>Labridae</taxon>
        <taxon>Xyrichtys</taxon>
    </lineage>
</organism>
<dbReference type="GO" id="GO:0005829">
    <property type="term" value="C:cytosol"/>
    <property type="evidence" value="ECO:0007669"/>
    <property type="project" value="TreeGrafter"/>
</dbReference>
<evidence type="ECO:0000313" key="8">
    <source>
        <dbReference type="Proteomes" id="UP001178508"/>
    </source>
</evidence>
<reference evidence="7" key="1">
    <citation type="submission" date="2023-08" db="EMBL/GenBank/DDBJ databases">
        <authorList>
            <person name="Alioto T."/>
            <person name="Alioto T."/>
            <person name="Gomez Garrido J."/>
        </authorList>
    </citation>
    <scope>NUCLEOTIDE SEQUENCE</scope>
</reference>
<dbReference type="InterPro" id="IPR002642">
    <property type="entry name" value="LysoPLipase_cat_dom"/>
</dbReference>
<dbReference type="PANTHER" id="PTHR10728:SF39">
    <property type="entry name" value="CYTOSOLIC PHOSPHOLIPASE A2 GAMMA"/>
    <property type="match status" value="1"/>
</dbReference>
<sequence>MLCGAAGWTLVLFWTCFEMLGTSGQPVDNREDNSTISLESGGSVKEERKETSAKNNSMKPLVRRSQSLSAAEKEFTLNRKKVSLKSLNNLGVKCSLNTLPHIAVLGSGGGQRAAVGLLGSLHQMEKDGLLDSVLYLGGVSGSAWSMSLLYSDPEWSKNLDRAVSKLSGPGISPEKALSWLDGVAKDEHFSLSDIWGLMTSAGIMNQLDLRRLSEDSMSGFNPYPVYNAVNKNCLKQGPEKGKWFEMTPHESGFTDLGLFVNTSHLSSIHHGSEMDMVRLQGIVGSNVADEQKMVDYLPDWLKDVSGAAATDENNLLDVVFLWTEAPQQVKSSWQVLDHYMRGYHSLLKITELIRKNTDDPAVKSDLDELQKIMRENMNLNPTAWFGKKSPEQRKLILEQWGQKMLEPLKNWTQSLKEGPVKDTVSLLVNKIFPLIGKWEWGTTENFLHKYPDAAVPPCVRQKEHLQLIDAGVMINVPFPPFLGEKRDVDLLIALDYGADKTFTTLTQARDYAAELKKPFPEIDEEVLEERDWPKDLYVFEGTEKAPTIVYMPLFNRNNCRDAEEVEAKMEEFATFQLPFGGKKMQFLLETVKENMRKNREVLLREINKAAERKRERRRSSNVKTLNFKQFTSRRP</sequence>
<evidence type="ECO:0000259" key="6">
    <source>
        <dbReference type="PROSITE" id="PS51210"/>
    </source>
</evidence>
<keyword evidence="2 3" id="KW-0443">Lipid metabolism</keyword>
<dbReference type="EMBL" id="OY660879">
    <property type="protein sequence ID" value="CAJ1076668.1"/>
    <property type="molecule type" value="Genomic_DNA"/>
</dbReference>
<dbReference type="GO" id="GO:0005544">
    <property type="term" value="F:calcium-dependent phospholipid binding"/>
    <property type="evidence" value="ECO:0007669"/>
    <property type="project" value="TreeGrafter"/>
</dbReference>
<dbReference type="GO" id="GO:0046475">
    <property type="term" value="P:glycerophospholipid catabolic process"/>
    <property type="evidence" value="ECO:0007669"/>
    <property type="project" value="TreeGrafter"/>
</dbReference>
<dbReference type="InterPro" id="IPR016035">
    <property type="entry name" value="Acyl_Trfase/lysoPLipase"/>
</dbReference>